<proteinExistence type="predicted"/>
<protein>
    <submittedName>
        <fullName evidence="1">Phage DNA packaging protein, Nu1 subunit of terminase</fullName>
    </submittedName>
</protein>
<dbReference type="STRING" id="1121345.SAMN02745217_02582"/>
<gene>
    <name evidence="1" type="ORF">SAMN02745217_02582</name>
</gene>
<sequence length="185" mass="20791">MAKSETESAKVTDVDSLTVSAAVLGNIFGVTDRRIRQMAEEGIISRAAKGRYNLVESLKNYILSLKLAVDSNNEENPDGELDIDEEKALHERVKRHISELKLQTMKGELHKAQDVEAVMSDMLSAFKTRMMNIPSKVAPVLEDRDAGYIKDKLTEEVNDALNELKDYDPKAFYSDEYVEGEDDGY</sequence>
<dbReference type="Proteomes" id="UP000184612">
    <property type="component" value="Unassembled WGS sequence"/>
</dbReference>
<evidence type="ECO:0000313" key="1">
    <source>
        <dbReference type="EMBL" id="SHO50087.1"/>
    </source>
</evidence>
<accession>A0A1M7YBS6</accession>
<dbReference type="AlphaFoldDB" id="A0A1M7YBS6"/>
<dbReference type="EMBL" id="FRFD01000007">
    <property type="protein sequence ID" value="SHO50087.1"/>
    <property type="molecule type" value="Genomic_DNA"/>
</dbReference>
<organism evidence="1 2">
    <name type="scientific">Anaerocolumna xylanovorans DSM 12503</name>
    <dbReference type="NCBI Taxonomy" id="1121345"/>
    <lineage>
        <taxon>Bacteria</taxon>
        <taxon>Bacillati</taxon>
        <taxon>Bacillota</taxon>
        <taxon>Clostridia</taxon>
        <taxon>Lachnospirales</taxon>
        <taxon>Lachnospiraceae</taxon>
        <taxon>Anaerocolumna</taxon>
    </lineage>
</organism>
<name>A0A1M7YBS6_9FIRM</name>
<reference evidence="1 2" key="1">
    <citation type="submission" date="2016-12" db="EMBL/GenBank/DDBJ databases">
        <authorList>
            <person name="Song W.-J."/>
            <person name="Kurnit D.M."/>
        </authorList>
    </citation>
    <scope>NUCLEOTIDE SEQUENCE [LARGE SCALE GENOMIC DNA]</scope>
    <source>
        <strain evidence="1 2">DSM 12503</strain>
    </source>
</reference>
<keyword evidence="2" id="KW-1185">Reference proteome</keyword>
<evidence type="ECO:0000313" key="2">
    <source>
        <dbReference type="Proteomes" id="UP000184612"/>
    </source>
</evidence>